<keyword evidence="2" id="KW-1185">Reference proteome</keyword>
<accession>A0ACB5TC65</accession>
<protein>
    <submittedName>
        <fullName evidence="1">Unnamed protein product</fullName>
    </submittedName>
</protein>
<reference evidence="1" key="1">
    <citation type="submission" date="2023-04" db="EMBL/GenBank/DDBJ databases">
        <title>Ambrosiozyma monospora NBRC 10751.</title>
        <authorList>
            <person name="Ichikawa N."/>
            <person name="Sato H."/>
            <person name="Tonouchi N."/>
        </authorList>
    </citation>
    <scope>NUCLEOTIDE SEQUENCE</scope>
    <source>
        <strain evidence="1">NBRC 10751</strain>
    </source>
</reference>
<dbReference type="EMBL" id="BSXS01006403">
    <property type="protein sequence ID" value="GME85506.1"/>
    <property type="molecule type" value="Genomic_DNA"/>
</dbReference>
<comment type="caution">
    <text evidence="1">The sequence shown here is derived from an EMBL/GenBank/DDBJ whole genome shotgun (WGS) entry which is preliminary data.</text>
</comment>
<dbReference type="Proteomes" id="UP001165064">
    <property type="component" value="Unassembled WGS sequence"/>
</dbReference>
<proteinExistence type="predicted"/>
<evidence type="ECO:0000313" key="1">
    <source>
        <dbReference type="EMBL" id="GME85506.1"/>
    </source>
</evidence>
<sequence length="204" mass="21734">MKTTFTKLFSFIGLLSLFVAADAATDEYSYTTRQICHLRKCSASTQFYRKTTFTDNSGDLTTTYEPVDYIPTLVTNSLGETTWEEVSTSYITDANGAVTFVLTHCEIPDATVTSISTGPATTVSSTQDTTTTIVRTRPCNSPYSKTEVVTLQTSVTDATGGVSVSSYVSTTAYLTTKLCPASSSVSSSPSVTTSSSTVSSILLL</sequence>
<name>A0ACB5TC65_AMBMO</name>
<evidence type="ECO:0000313" key="2">
    <source>
        <dbReference type="Proteomes" id="UP001165064"/>
    </source>
</evidence>
<organism evidence="1 2">
    <name type="scientific">Ambrosiozyma monospora</name>
    <name type="common">Yeast</name>
    <name type="synonym">Endomycopsis monosporus</name>
    <dbReference type="NCBI Taxonomy" id="43982"/>
    <lineage>
        <taxon>Eukaryota</taxon>
        <taxon>Fungi</taxon>
        <taxon>Dikarya</taxon>
        <taxon>Ascomycota</taxon>
        <taxon>Saccharomycotina</taxon>
        <taxon>Pichiomycetes</taxon>
        <taxon>Pichiales</taxon>
        <taxon>Pichiaceae</taxon>
        <taxon>Ambrosiozyma</taxon>
    </lineage>
</organism>
<gene>
    <name evidence="1" type="ORF">Amon02_000762400</name>
</gene>